<reference evidence="1" key="2">
    <citation type="submission" date="2013-04" db="UniProtKB">
        <authorList>
            <consortium name="EnsemblPlants"/>
        </authorList>
    </citation>
    <scope>IDENTIFICATION</scope>
</reference>
<dbReference type="Proteomes" id="UP000006038">
    <property type="component" value="Chromosome 6"/>
</dbReference>
<evidence type="ECO:0000313" key="2">
    <source>
        <dbReference type="Proteomes" id="UP000006038"/>
    </source>
</evidence>
<organism evidence="1">
    <name type="scientific">Oryza brachyantha</name>
    <name type="common">malo sina</name>
    <dbReference type="NCBI Taxonomy" id="4533"/>
    <lineage>
        <taxon>Eukaryota</taxon>
        <taxon>Viridiplantae</taxon>
        <taxon>Streptophyta</taxon>
        <taxon>Embryophyta</taxon>
        <taxon>Tracheophyta</taxon>
        <taxon>Spermatophyta</taxon>
        <taxon>Magnoliopsida</taxon>
        <taxon>Liliopsida</taxon>
        <taxon>Poales</taxon>
        <taxon>Poaceae</taxon>
        <taxon>BOP clade</taxon>
        <taxon>Oryzoideae</taxon>
        <taxon>Oryzeae</taxon>
        <taxon>Oryzinae</taxon>
        <taxon>Oryza</taxon>
    </lineage>
</organism>
<evidence type="ECO:0000313" key="1">
    <source>
        <dbReference type="EnsemblPlants" id="OB06G34500.1"/>
    </source>
</evidence>
<proteinExistence type="predicted"/>
<sequence>MGTSTSRQQPSSLTMFLWLIWERISISFPNSFLFLSSISLHRLIATTTPLATVPLYTVPWPPRPRTLLSSKPLLACSSCSSV</sequence>
<dbReference type="EnsemblPlants" id="OB06G34500.1">
    <property type="protein sequence ID" value="OB06G34500.1"/>
    <property type="gene ID" value="OB06G34500"/>
</dbReference>
<reference evidence="1" key="1">
    <citation type="journal article" date="2013" name="Nat. Commun.">
        <title>Whole-genome sequencing of Oryza brachyantha reveals mechanisms underlying Oryza genome evolution.</title>
        <authorList>
            <person name="Chen J."/>
            <person name="Huang Q."/>
            <person name="Gao D."/>
            <person name="Wang J."/>
            <person name="Lang Y."/>
            <person name="Liu T."/>
            <person name="Li B."/>
            <person name="Bai Z."/>
            <person name="Luis Goicoechea J."/>
            <person name="Liang C."/>
            <person name="Chen C."/>
            <person name="Zhang W."/>
            <person name="Sun S."/>
            <person name="Liao Y."/>
            <person name="Zhang X."/>
            <person name="Yang L."/>
            <person name="Song C."/>
            <person name="Wang M."/>
            <person name="Shi J."/>
            <person name="Liu G."/>
            <person name="Liu J."/>
            <person name="Zhou H."/>
            <person name="Zhou W."/>
            <person name="Yu Q."/>
            <person name="An N."/>
            <person name="Chen Y."/>
            <person name="Cai Q."/>
            <person name="Wang B."/>
            <person name="Liu B."/>
            <person name="Min J."/>
            <person name="Huang Y."/>
            <person name="Wu H."/>
            <person name="Li Z."/>
            <person name="Zhang Y."/>
            <person name="Yin Y."/>
            <person name="Song W."/>
            <person name="Jiang J."/>
            <person name="Jackson S.A."/>
            <person name="Wing R.A."/>
            <person name="Wang J."/>
            <person name="Chen M."/>
        </authorList>
    </citation>
    <scope>NUCLEOTIDE SEQUENCE [LARGE SCALE GENOMIC DNA]</scope>
    <source>
        <strain evidence="1">cv. IRGC 101232</strain>
    </source>
</reference>
<name>J3MHF6_ORYBR</name>
<keyword evidence="2" id="KW-1185">Reference proteome</keyword>
<accession>J3MHF6</accession>
<dbReference type="Gramene" id="OB06G34500.1">
    <property type="protein sequence ID" value="OB06G34500.1"/>
    <property type="gene ID" value="OB06G34500"/>
</dbReference>
<dbReference type="AlphaFoldDB" id="J3MHF6"/>
<dbReference type="HOGENOM" id="CLU_2562017_0_0_1"/>
<protein>
    <submittedName>
        <fullName evidence="1">Uncharacterized protein</fullName>
    </submittedName>
</protein>